<proteinExistence type="predicted"/>
<feature type="transmembrane region" description="Helical" evidence="1">
    <location>
        <begin position="92"/>
        <end position="113"/>
    </location>
</feature>
<dbReference type="AlphaFoldDB" id="A0AAE3GPM4"/>
<feature type="transmembrane region" description="Helical" evidence="1">
    <location>
        <begin position="179"/>
        <end position="206"/>
    </location>
</feature>
<feature type="transmembrane region" description="Helical" evidence="1">
    <location>
        <begin position="154"/>
        <end position="173"/>
    </location>
</feature>
<sequence>MSRNLTDSIPPHSQVKVLWLQVLGLAGIQGAITLCWVIYKLYLPKLLVQFGFPVGLGLTLLIIENLLAAVMEPLMGGLSDKTRHWMGTRFPFISVGVVLSSALFILIPAIVIFGKPTVVFRTILLIVIICWALAMAVFRSPVMSLLGRYSTPTTLPLAASLLTLTGGLIGSLQPLTSKIFLGWGPAITFAIGSFVLLLATTILRFINPPEIVGDERMGDIEENLIPQSGRSIWRVKSWLNNKSYPPNASPLQRIVPTPHSLLPNLGLLFLTGAMVTWGASFFMPTIQKCLTNQLGAAKVPSVMFIIGISLACAALPGGAIATKLGNSKAMLFGIGVIIPLILMISSTKGVTTTIIIVIAIASFSLIMNGAIPFALSMIPPERAGLGIGMYFGGVTAGAGLFGLVFPHLNSLTPITTAILSAIAFLVAGCAIALSQKLPSTTNN</sequence>
<protein>
    <submittedName>
        <fullName evidence="2">MFS transporter</fullName>
    </submittedName>
</protein>
<feature type="transmembrane region" description="Helical" evidence="1">
    <location>
        <begin position="329"/>
        <end position="347"/>
    </location>
</feature>
<dbReference type="RefSeq" id="WP_254011223.1">
    <property type="nucleotide sequence ID" value="NZ_JAMZMM010000054.1"/>
</dbReference>
<evidence type="ECO:0000313" key="3">
    <source>
        <dbReference type="Proteomes" id="UP001204953"/>
    </source>
</evidence>
<feature type="transmembrane region" description="Helical" evidence="1">
    <location>
        <begin position="414"/>
        <end position="433"/>
    </location>
</feature>
<feature type="transmembrane region" description="Helical" evidence="1">
    <location>
        <begin position="18"/>
        <end position="39"/>
    </location>
</feature>
<reference evidence="2" key="1">
    <citation type="submission" date="2022-06" db="EMBL/GenBank/DDBJ databases">
        <title>New cyanobacteria of genus Symplocastrum in benthos of Lake Baikal.</title>
        <authorList>
            <person name="Sorokovikova E."/>
            <person name="Tikhonova I."/>
            <person name="Krasnopeev A."/>
            <person name="Evseev P."/>
            <person name="Gladkikh A."/>
            <person name="Belykh O."/>
        </authorList>
    </citation>
    <scope>NUCLEOTIDE SEQUENCE</scope>
    <source>
        <strain evidence="2">BBK-W-15</strain>
    </source>
</reference>
<keyword evidence="1" id="KW-1133">Transmembrane helix</keyword>
<gene>
    <name evidence="2" type="ORF">NJ959_08055</name>
</gene>
<name>A0AAE3GPM4_9CYAN</name>
<evidence type="ECO:0000256" key="1">
    <source>
        <dbReference type="SAM" id="Phobius"/>
    </source>
</evidence>
<keyword evidence="3" id="KW-1185">Reference proteome</keyword>
<dbReference type="Proteomes" id="UP001204953">
    <property type="component" value="Unassembled WGS sequence"/>
</dbReference>
<feature type="transmembrane region" description="Helical" evidence="1">
    <location>
        <begin position="119"/>
        <end position="142"/>
    </location>
</feature>
<dbReference type="Gene3D" id="1.20.1250.20">
    <property type="entry name" value="MFS general substrate transporter like domains"/>
    <property type="match status" value="2"/>
</dbReference>
<dbReference type="SUPFAM" id="SSF103473">
    <property type="entry name" value="MFS general substrate transporter"/>
    <property type="match status" value="1"/>
</dbReference>
<accession>A0AAE3GPM4</accession>
<keyword evidence="1" id="KW-0472">Membrane</keyword>
<dbReference type="EMBL" id="JAMZMM010000054">
    <property type="protein sequence ID" value="MCP2728426.1"/>
    <property type="molecule type" value="Genomic_DNA"/>
</dbReference>
<feature type="transmembrane region" description="Helical" evidence="1">
    <location>
        <begin position="261"/>
        <end position="282"/>
    </location>
</feature>
<feature type="transmembrane region" description="Helical" evidence="1">
    <location>
        <begin position="302"/>
        <end position="322"/>
    </location>
</feature>
<dbReference type="PANTHER" id="PTHR23528">
    <property type="match status" value="1"/>
</dbReference>
<comment type="caution">
    <text evidence="2">The sequence shown here is derived from an EMBL/GenBank/DDBJ whole genome shotgun (WGS) entry which is preliminary data.</text>
</comment>
<dbReference type="InterPro" id="IPR011701">
    <property type="entry name" value="MFS"/>
</dbReference>
<dbReference type="GO" id="GO:0022857">
    <property type="term" value="F:transmembrane transporter activity"/>
    <property type="evidence" value="ECO:0007669"/>
    <property type="project" value="InterPro"/>
</dbReference>
<feature type="transmembrane region" description="Helical" evidence="1">
    <location>
        <begin position="51"/>
        <end position="71"/>
    </location>
</feature>
<dbReference type="PANTHER" id="PTHR23528:SF1">
    <property type="entry name" value="MAJOR FACILITATOR SUPERFAMILY (MFS) PROFILE DOMAIN-CONTAINING PROTEIN"/>
    <property type="match status" value="1"/>
</dbReference>
<evidence type="ECO:0000313" key="2">
    <source>
        <dbReference type="EMBL" id="MCP2728426.1"/>
    </source>
</evidence>
<keyword evidence="1" id="KW-0812">Transmembrane</keyword>
<feature type="transmembrane region" description="Helical" evidence="1">
    <location>
        <begin position="353"/>
        <end position="375"/>
    </location>
</feature>
<dbReference type="Pfam" id="PF07690">
    <property type="entry name" value="MFS_1"/>
    <property type="match status" value="1"/>
</dbReference>
<organism evidence="2 3">
    <name type="scientific">Limnofasciculus baicalensis BBK-W-15</name>
    <dbReference type="NCBI Taxonomy" id="2699891"/>
    <lineage>
        <taxon>Bacteria</taxon>
        <taxon>Bacillati</taxon>
        <taxon>Cyanobacteriota</taxon>
        <taxon>Cyanophyceae</taxon>
        <taxon>Coleofasciculales</taxon>
        <taxon>Coleofasciculaceae</taxon>
        <taxon>Limnofasciculus</taxon>
        <taxon>Limnofasciculus baicalensis</taxon>
    </lineage>
</organism>
<dbReference type="InterPro" id="IPR036259">
    <property type="entry name" value="MFS_trans_sf"/>
</dbReference>
<feature type="transmembrane region" description="Helical" evidence="1">
    <location>
        <begin position="387"/>
        <end position="408"/>
    </location>
</feature>